<dbReference type="PROSITE" id="PS51272">
    <property type="entry name" value="SLH"/>
    <property type="match status" value="2"/>
</dbReference>
<keyword evidence="1" id="KW-0732">Signal</keyword>
<protein>
    <recommendedName>
        <fullName evidence="2">SLH domain-containing protein</fullName>
    </recommendedName>
</protein>
<dbReference type="InterPro" id="IPR051465">
    <property type="entry name" value="Cell_Envelope_Struct_Comp"/>
</dbReference>
<dbReference type="Pfam" id="PF00395">
    <property type="entry name" value="SLH"/>
    <property type="match status" value="2"/>
</dbReference>
<accession>A0A229UW24</accession>
<evidence type="ECO:0000313" key="3">
    <source>
        <dbReference type="EMBL" id="OXM87777.1"/>
    </source>
</evidence>
<reference evidence="3 4" key="1">
    <citation type="submission" date="2017-07" db="EMBL/GenBank/DDBJ databases">
        <title>Genome sequencing and assembly of Paenibacillus rigui.</title>
        <authorList>
            <person name="Mayilraj S."/>
        </authorList>
    </citation>
    <scope>NUCLEOTIDE SEQUENCE [LARGE SCALE GENOMIC DNA]</scope>
    <source>
        <strain evidence="3 4">JCM 16352</strain>
    </source>
</reference>
<evidence type="ECO:0000313" key="4">
    <source>
        <dbReference type="Proteomes" id="UP000215509"/>
    </source>
</evidence>
<comment type="caution">
    <text evidence="3">The sequence shown here is derived from an EMBL/GenBank/DDBJ whole genome shotgun (WGS) entry which is preliminary data.</text>
</comment>
<feature type="chain" id="PRO_5013144548" description="SLH domain-containing protein" evidence="1">
    <location>
        <begin position="24"/>
        <end position="412"/>
    </location>
</feature>
<proteinExistence type="predicted"/>
<evidence type="ECO:0000259" key="2">
    <source>
        <dbReference type="PROSITE" id="PS51272"/>
    </source>
</evidence>
<dbReference type="RefSeq" id="WP_094013027.1">
    <property type="nucleotide sequence ID" value="NZ_NMQW01000002.1"/>
</dbReference>
<dbReference type="PANTHER" id="PTHR43308">
    <property type="entry name" value="OUTER MEMBRANE PROTEIN ALPHA-RELATED"/>
    <property type="match status" value="1"/>
</dbReference>
<dbReference type="EMBL" id="NMQW01000002">
    <property type="protein sequence ID" value="OXM87777.1"/>
    <property type="molecule type" value="Genomic_DNA"/>
</dbReference>
<dbReference type="PANTHER" id="PTHR43308:SF5">
    <property type="entry name" value="S-LAYER PROTEIN _ PEPTIDOGLYCAN ENDO-BETA-N-ACETYLGLUCOSAMINIDASE"/>
    <property type="match status" value="1"/>
</dbReference>
<dbReference type="InterPro" id="IPR001119">
    <property type="entry name" value="SLH_dom"/>
</dbReference>
<feature type="domain" description="SLH" evidence="2">
    <location>
        <begin position="26"/>
        <end position="89"/>
    </location>
</feature>
<evidence type="ECO:0000256" key="1">
    <source>
        <dbReference type="SAM" id="SignalP"/>
    </source>
</evidence>
<organism evidence="3 4">
    <name type="scientific">Paenibacillus rigui</name>
    <dbReference type="NCBI Taxonomy" id="554312"/>
    <lineage>
        <taxon>Bacteria</taxon>
        <taxon>Bacillati</taxon>
        <taxon>Bacillota</taxon>
        <taxon>Bacilli</taxon>
        <taxon>Bacillales</taxon>
        <taxon>Paenibacillaceae</taxon>
        <taxon>Paenibacillus</taxon>
    </lineage>
</organism>
<sequence>MKVVQWISLSLALWIGLSGTASAIPVDSARFSDISGHWAEKTISRLVDEGILDGFPDGTFRPNEPVTADQFVKMLLLSYSQQYPNGERKWTNDFVQSLSALNQSILQQDYRSFNFKPSTTGYWAKPFIDIASDLQFINKSQFPDFKAKLKREQVAEIIYYTAKETEYLEDEEYSQKTAVSIGDLQSAKPREQKFIAEAFTKGIMEGYPNGYFGVGRDVTRAESLAILERIIHKDKRIQTTGSAQLGLEKIVPTQDGGYKKLIFPDAKMLQAYDVLQEAAKRRGTNYDLEETTLRLYKDAEAKSKDLSKTTVTDVHGEEAALWLEPQYRTYGVTVKVQEGMLARNLEAIKTFTNYLFAYDAMAFDEQFMKVYNQVIIGQKVEDTTVQVGAYSVEIHVENDGQTIVFSILDKKV</sequence>
<dbReference type="OrthoDB" id="174569at2"/>
<keyword evidence="4" id="KW-1185">Reference proteome</keyword>
<dbReference type="AlphaFoldDB" id="A0A229UW24"/>
<name>A0A229UW24_9BACL</name>
<feature type="domain" description="SLH" evidence="2">
    <location>
        <begin position="178"/>
        <end position="241"/>
    </location>
</feature>
<gene>
    <name evidence="3" type="ORF">CF651_01270</name>
</gene>
<feature type="signal peptide" evidence="1">
    <location>
        <begin position="1"/>
        <end position="23"/>
    </location>
</feature>
<dbReference type="Proteomes" id="UP000215509">
    <property type="component" value="Unassembled WGS sequence"/>
</dbReference>